<keyword evidence="1" id="KW-0805">Transcription regulation</keyword>
<dbReference type="InterPro" id="IPR011711">
    <property type="entry name" value="GntR_C"/>
</dbReference>
<dbReference type="Gene3D" id="1.10.10.10">
    <property type="entry name" value="Winged helix-like DNA-binding domain superfamily/Winged helix DNA-binding domain"/>
    <property type="match status" value="1"/>
</dbReference>
<dbReference type="SUPFAM" id="SSF46785">
    <property type="entry name" value="Winged helix' DNA-binding domain"/>
    <property type="match status" value="1"/>
</dbReference>
<evidence type="ECO:0000256" key="2">
    <source>
        <dbReference type="ARBA" id="ARBA00023125"/>
    </source>
</evidence>
<dbReference type="InterPro" id="IPR036388">
    <property type="entry name" value="WH-like_DNA-bd_sf"/>
</dbReference>
<dbReference type="PANTHER" id="PTHR43537">
    <property type="entry name" value="TRANSCRIPTIONAL REGULATOR, GNTR FAMILY"/>
    <property type="match status" value="1"/>
</dbReference>
<dbReference type="SUPFAM" id="SSF48008">
    <property type="entry name" value="GntR ligand-binding domain-like"/>
    <property type="match status" value="1"/>
</dbReference>
<proteinExistence type="predicted"/>
<dbReference type="PANTHER" id="PTHR43537:SF5">
    <property type="entry name" value="UXU OPERON TRANSCRIPTIONAL REGULATOR"/>
    <property type="match status" value="1"/>
</dbReference>
<dbReference type="InterPro" id="IPR000524">
    <property type="entry name" value="Tscrpt_reg_HTH_GntR"/>
</dbReference>
<feature type="domain" description="HTH gntR-type" evidence="4">
    <location>
        <begin position="5"/>
        <end position="73"/>
    </location>
</feature>
<evidence type="ECO:0000256" key="3">
    <source>
        <dbReference type="ARBA" id="ARBA00023163"/>
    </source>
</evidence>
<evidence type="ECO:0000256" key="1">
    <source>
        <dbReference type="ARBA" id="ARBA00023015"/>
    </source>
</evidence>
<gene>
    <name evidence="5" type="ORF">E5Z56_03025</name>
</gene>
<evidence type="ECO:0000313" key="6">
    <source>
        <dbReference type="Proteomes" id="UP000301475"/>
    </source>
</evidence>
<dbReference type="CDD" id="cd07377">
    <property type="entry name" value="WHTH_GntR"/>
    <property type="match status" value="1"/>
</dbReference>
<dbReference type="Gene3D" id="1.20.120.530">
    <property type="entry name" value="GntR ligand-binding domain-like"/>
    <property type="match status" value="1"/>
</dbReference>
<protein>
    <submittedName>
        <fullName evidence="5">FadR family transcriptional regulator</fullName>
    </submittedName>
</protein>
<evidence type="ECO:0000259" key="4">
    <source>
        <dbReference type="PROSITE" id="PS50949"/>
    </source>
</evidence>
<dbReference type="PRINTS" id="PR00035">
    <property type="entry name" value="HTHGNTR"/>
</dbReference>
<dbReference type="GO" id="GO:0003677">
    <property type="term" value="F:DNA binding"/>
    <property type="evidence" value="ECO:0007669"/>
    <property type="project" value="UniProtKB-KW"/>
</dbReference>
<dbReference type="RefSeq" id="WP_138156464.1">
    <property type="nucleotide sequence ID" value="NZ_CP039381.1"/>
</dbReference>
<reference evidence="5 6" key="1">
    <citation type="submission" date="2019-04" db="EMBL/GenBank/DDBJ databases">
        <authorList>
            <person name="Embree M."/>
            <person name="Gaffney J.R."/>
        </authorList>
    </citation>
    <scope>NUCLEOTIDE SEQUENCE [LARGE SCALE GENOMIC DNA]</scope>
    <source>
        <strain evidence="5 6">JE7A12</strain>
    </source>
</reference>
<dbReference type="Proteomes" id="UP000301475">
    <property type="component" value="Chromosome"/>
</dbReference>
<dbReference type="InterPro" id="IPR008920">
    <property type="entry name" value="TF_FadR/GntR_C"/>
</dbReference>
<keyword evidence="2" id="KW-0238">DNA-binding</keyword>
<keyword evidence="6" id="KW-1185">Reference proteome</keyword>
<organism evidence="5 6">
    <name type="scientific">Ruminococcus bovis</name>
    <dbReference type="NCBI Taxonomy" id="2564099"/>
    <lineage>
        <taxon>Bacteria</taxon>
        <taxon>Bacillati</taxon>
        <taxon>Bacillota</taxon>
        <taxon>Clostridia</taxon>
        <taxon>Eubacteriales</taxon>
        <taxon>Oscillospiraceae</taxon>
        <taxon>Ruminococcus</taxon>
    </lineage>
</organism>
<dbReference type="SMART" id="SM00345">
    <property type="entry name" value="HTH_GNTR"/>
    <property type="match status" value="1"/>
</dbReference>
<dbReference type="InterPro" id="IPR036390">
    <property type="entry name" value="WH_DNA-bd_sf"/>
</dbReference>
<dbReference type="Pfam" id="PF00392">
    <property type="entry name" value="GntR"/>
    <property type="match status" value="1"/>
</dbReference>
<dbReference type="OrthoDB" id="9799482at2"/>
<keyword evidence="3" id="KW-0804">Transcription</keyword>
<dbReference type="AlphaFoldDB" id="A0A4V1G4Y9"/>
<sequence length="222" mass="25427">MKENSREYQKAVDYICSEIAKGNISIGDRLPTERTLSEKLGISRNSTREALRSLENMGITESVRGSGNYYTGNVSKKFSEMIRTLLMIKVVSKKDICDFRRTMELSVCMTIMNKSNFDFTEIESVLNKETTSTDDEVDKDKMFHYLLAMSSGNIFWMAIMDAVIDVYRGWIDEVIKIIDIDTKEKLDTAHKNILSSLISKDKEKCENAINLHYDIIDDVLNS</sequence>
<name>A0A4V1G4Y9_9FIRM</name>
<evidence type="ECO:0000313" key="5">
    <source>
        <dbReference type="EMBL" id="QCT06383.1"/>
    </source>
</evidence>
<dbReference type="KEGG" id="ruj:E5Z56_03025"/>
<dbReference type="EMBL" id="CP039381">
    <property type="protein sequence ID" value="QCT06383.1"/>
    <property type="molecule type" value="Genomic_DNA"/>
</dbReference>
<dbReference type="Pfam" id="PF07729">
    <property type="entry name" value="FCD"/>
    <property type="match status" value="1"/>
</dbReference>
<dbReference type="GO" id="GO:0003700">
    <property type="term" value="F:DNA-binding transcription factor activity"/>
    <property type="evidence" value="ECO:0007669"/>
    <property type="project" value="InterPro"/>
</dbReference>
<dbReference type="PROSITE" id="PS50949">
    <property type="entry name" value="HTH_GNTR"/>
    <property type="match status" value="1"/>
</dbReference>
<accession>A0A4V1G4Y9</accession>